<dbReference type="Proteomes" id="UP001319200">
    <property type="component" value="Unassembled WGS sequence"/>
</dbReference>
<protein>
    <submittedName>
        <fullName evidence="4">7TM-DISM domain-containing protein</fullName>
    </submittedName>
</protein>
<evidence type="ECO:0000256" key="2">
    <source>
        <dbReference type="SAM" id="SignalP"/>
    </source>
</evidence>
<organism evidence="4 5">
    <name type="scientific">Chryseosolibacter histidini</name>
    <dbReference type="NCBI Taxonomy" id="2782349"/>
    <lineage>
        <taxon>Bacteria</taxon>
        <taxon>Pseudomonadati</taxon>
        <taxon>Bacteroidota</taxon>
        <taxon>Cytophagia</taxon>
        <taxon>Cytophagales</taxon>
        <taxon>Chryseotaleaceae</taxon>
        <taxon>Chryseosolibacter</taxon>
    </lineage>
</organism>
<comment type="caution">
    <text evidence="4">The sequence shown here is derived from an EMBL/GenBank/DDBJ whole genome shotgun (WGS) entry which is preliminary data.</text>
</comment>
<keyword evidence="5" id="KW-1185">Reference proteome</keyword>
<keyword evidence="2" id="KW-0732">Signal</keyword>
<feature type="transmembrane region" description="Helical" evidence="1">
    <location>
        <begin position="200"/>
        <end position="221"/>
    </location>
</feature>
<name>A0AAP2DR00_9BACT</name>
<feature type="signal peptide" evidence="2">
    <location>
        <begin position="1"/>
        <end position="21"/>
    </location>
</feature>
<proteinExistence type="predicted"/>
<sequence length="422" mass="47728">MITRVLGVLLFTAMACLHAWSQDFGPVKGGQLDLRKWDPKAQPVIWLDGEWEFYWKKLLISKDLQENKDKTFAQLSVPWNEQEIGGERLPKNGYATYALKILMPANMRSVSFAVPAVFNCYAFWVNNKLICSSGKVGTKAEEVVPRWNPQTVTVRNPGDTLRVIFQISNFQHTRGGCAEILRIGDTDYLTSIASAFHNSGIALIIFFGVVSVGGLIIFFIVRPLSFLYLALLSTAYTVRFIFSDLYFYNDFGIDASWEVAAKIEYLTIPLIVLFGALFIASIYPQEFKRVLLYFFVSLNALLTGVVIFASSSMFSPLLLVLQIIALTFIAYVMYAIIRALIFQRAGAWVSVLGLIVFTLVGFYNVYAFITVTDLNRIVIHIGYALALLLNVASLLYRTPMRLRSEEHDILRFNDLYKDQVNV</sequence>
<dbReference type="EMBL" id="JAHESF010000017">
    <property type="protein sequence ID" value="MBT1698729.1"/>
    <property type="molecule type" value="Genomic_DNA"/>
</dbReference>
<dbReference type="PROSITE" id="PS51257">
    <property type="entry name" value="PROKAR_LIPOPROTEIN"/>
    <property type="match status" value="1"/>
</dbReference>
<keyword evidence="1" id="KW-0472">Membrane</keyword>
<keyword evidence="1" id="KW-1133">Transmembrane helix</keyword>
<accession>A0AAP2DR00</accession>
<feature type="transmembrane region" description="Helical" evidence="1">
    <location>
        <begin position="377"/>
        <end position="396"/>
    </location>
</feature>
<feature type="transmembrane region" description="Helical" evidence="1">
    <location>
        <begin position="263"/>
        <end position="283"/>
    </location>
</feature>
<dbReference type="RefSeq" id="WP_254165431.1">
    <property type="nucleotide sequence ID" value="NZ_JAHESF010000017.1"/>
</dbReference>
<dbReference type="AlphaFoldDB" id="A0AAP2DR00"/>
<keyword evidence="1" id="KW-0812">Transmembrane</keyword>
<gene>
    <name evidence="4" type="ORF">KK083_17685</name>
</gene>
<dbReference type="InterPro" id="IPR008979">
    <property type="entry name" value="Galactose-bd-like_sf"/>
</dbReference>
<evidence type="ECO:0000313" key="5">
    <source>
        <dbReference type="Proteomes" id="UP001319200"/>
    </source>
</evidence>
<dbReference type="Gene3D" id="2.60.120.260">
    <property type="entry name" value="Galactose-binding domain-like"/>
    <property type="match status" value="1"/>
</dbReference>
<feature type="transmembrane region" description="Helical" evidence="1">
    <location>
        <begin position="290"/>
        <end position="311"/>
    </location>
</feature>
<dbReference type="InterPro" id="IPR011623">
    <property type="entry name" value="7TMR_DISM_rcpt_extracell_dom1"/>
</dbReference>
<evidence type="ECO:0000256" key="1">
    <source>
        <dbReference type="SAM" id="Phobius"/>
    </source>
</evidence>
<feature type="transmembrane region" description="Helical" evidence="1">
    <location>
        <begin position="226"/>
        <end position="248"/>
    </location>
</feature>
<feature type="transmembrane region" description="Helical" evidence="1">
    <location>
        <begin position="349"/>
        <end position="371"/>
    </location>
</feature>
<feature type="domain" description="7TM-DISM receptor extracellular" evidence="3">
    <location>
        <begin position="205"/>
        <end position="394"/>
    </location>
</feature>
<evidence type="ECO:0000313" key="4">
    <source>
        <dbReference type="EMBL" id="MBT1698729.1"/>
    </source>
</evidence>
<dbReference type="SUPFAM" id="SSF49785">
    <property type="entry name" value="Galactose-binding domain-like"/>
    <property type="match status" value="1"/>
</dbReference>
<feature type="chain" id="PRO_5042971251" evidence="2">
    <location>
        <begin position="22"/>
        <end position="422"/>
    </location>
</feature>
<evidence type="ECO:0000259" key="3">
    <source>
        <dbReference type="Pfam" id="PF07695"/>
    </source>
</evidence>
<reference evidence="4 5" key="1">
    <citation type="submission" date="2021-05" db="EMBL/GenBank/DDBJ databases">
        <title>A Polyphasic approach of four new species of the genus Ohtaekwangia: Ohtaekwangia histidinii sp. nov., Ohtaekwangia cretensis sp. nov., Ohtaekwangia indiensis sp. nov., Ohtaekwangia reichenbachii sp. nov. from diverse environment.</title>
        <authorList>
            <person name="Octaviana S."/>
        </authorList>
    </citation>
    <scope>NUCLEOTIDE SEQUENCE [LARGE SCALE GENOMIC DNA]</scope>
    <source>
        <strain evidence="4 5">PWU4</strain>
    </source>
</reference>
<dbReference type="Pfam" id="PF07695">
    <property type="entry name" value="7TMR-DISM_7TM"/>
    <property type="match status" value="1"/>
</dbReference>
<feature type="transmembrane region" description="Helical" evidence="1">
    <location>
        <begin position="317"/>
        <end position="337"/>
    </location>
</feature>